<evidence type="ECO:0000256" key="2">
    <source>
        <dbReference type="ARBA" id="ARBA00022908"/>
    </source>
</evidence>
<dbReference type="AlphaFoldDB" id="A0A0C1MZT5"/>
<dbReference type="Pfam" id="PF02899">
    <property type="entry name" value="Phage_int_SAM_1"/>
    <property type="match status" value="1"/>
</dbReference>
<evidence type="ECO:0000256" key="3">
    <source>
        <dbReference type="ARBA" id="ARBA00023125"/>
    </source>
</evidence>
<dbReference type="Proteomes" id="UP000031258">
    <property type="component" value="Unassembled WGS sequence"/>
</dbReference>
<dbReference type="InterPro" id="IPR002104">
    <property type="entry name" value="Integrase_catalytic"/>
</dbReference>
<evidence type="ECO:0000256" key="1">
    <source>
        <dbReference type="ARBA" id="ARBA00022829"/>
    </source>
</evidence>
<dbReference type="InterPro" id="IPR013762">
    <property type="entry name" value="Integrase-like_cat_sf"/>
</dbReference>
<keyword evidence="1" id="KW-0159">Chromosome partition</keyword>
<comment type="caution">
    <text evidence="8">The sequence shown here is derived from an EMBL/GenBank/DDBJ whole genome shotgun (WGS) entry which is preliminary data.</text>
</comment>
<dbReference type="InterPro" id="IPR011010">
    <property type="entry name" value="DNA_brk_join_enz"/>
</dbReference>
<feature type="domain" description="Tyr recombinase" evidence="6">
    <location>
        <begin position="111"/>
        <end position="305"/>
    </location>
</feature>
<sequence>MSNNLQPFTYIENFLEMLSAERNASKNTLLSYKTDLIYFIKFLETTGCSLLNSDPKILNRYIISLSEKYLASKTVRRKISALRQFFQFLVEEKLITQNITLDLEMPKKDQSLPKALSQEDMTILINTSCLNTSAEGLRLNAMLEILYSTGLRITELVSLKMQSLQKSSAGIEQFMIIKGKGGKERLVILNDQAIEALNKYLKIRLSIFKKSVSTDWLFPSLEKSGKVSHITRQRFGQLLKELAVNSGVDPKKLSPHKIRHSFASHLLENGANLRVVQELLGHSDISSTQIYTKVLSVAAKKLVFENHPLSKE</sequence>
<dbReference type="OrthoDB" id="9801717at2"/>
<dbReference type="GO" id="GO:0003677">
    <property type="term" value="F:DNA binding"/>
    <property type="evidence" value="ECO:0007669"/>
    <property type="project" value="UniProtKB-UniRule"/>
</dbReference>
<evidence type="ECO:0000256" key="5">
    <source>
        <dbReference type="PROSITE-ProRule" id="PRU01248"/>
    </source>
</evidence>
<dbReference type="InterPro" id="IPR050090">
    <property type="entry name" value="Tyrosine_recombinase_XerCD"/>
</dbReference>
<evidence type="ECO:0000256" key="4">
    <source>
        <dbReference type="ARBA" id="ARBA00023172"/>
    </source>
</evidence>
<dbReference type="GO" id="GO:0007059">
    <property type="term" value="P:chromosome segregation"/>
    <property type="evidence" value="ECO:0007669"/>
    <property type="project" value="UniProtKB-KW"/>
</dbReference>
<dbReference type="SUPFAM" id="SSF56349">
    <property type="entry name" value="DNA breaking-rejoining enzymes"/>
    <property type="match status" value="1"/>
</dbReference>
<gene>
    <name evidence="8" type="primary">xerD_2</name>
    <name evidence="8" type="ORF">NF27_DP01300</name>
</gene>
<dbReference type="PROSITE" id="PS51900">
    <property type="entry name" value="CB"/>
    <property type="match status" value="1"/>
</dbReference>
<protein>
    <submittedName>
        <fullName evidence="8">Tyrosine recombinase XerD</fullName>
    </submittedName>
</protein>
<dbReference type="GO" id="GO:0015074">
    <property type="term" value="P:DNA integration"/>
    <property type="evidence" value="ECO:0007669"/>
    <property type="project" value="UniProtKB-KW"/>
</dbReference>
<dbReference type="PROSITE" id="PS51898">
    <property type="entry name" value="TYR_RECOMBINASE"/>
    <property type="match status" value="1"/>
</dbReference>
<keyword evidence="9" id="KW-1185">Reference proteome</keyword>
<dbReference type="Gene3D" id="1.10.443.10">
    <property type="entry name" value="Intergrase catalytic core"/>
    <property type="match status" value="1"/>
</dbReference>
<dbReference type="PANTHER" id="PTHR30349:SF81">
    <property type="entry name" value="TYROSINE RECOMBINASE XERC"/>
    <property type="match status" value="1"/>
</dbReference>
<dbReference type="RefSeq" id="WP_039455827.1">
    <property type="nucleotide sequence ID" value="NZ_JSWE01000092.1"/>
</dbReference>
<accession>A0A0C1MZT5</accession>
<keyword evidence="3 5" id="KW-0238">DNA-binding</keyword>
<dbReference type="GO" id="GO:0006310">
    <property type="term" value="P:DNA recombination"/>
    <property type="evidence" value="ECO:0007669"/>
    <property type="project" value="UniProtKB-KW"/>
</dbReference>
<evidence type="ECO:0000313" key="8">
    <source>
        <dbReference type="EMBL" id="KIE05586.1"/>
    </source>
</evidence>
<evidence type="ECO:0000259" key="7">
    <source>
        <dbReference type="PROSITE" id="PS51900"/>
    </source>
</evidence>
<evidence type="ECO:0000259" key="6">
    <source>
        <dbReference type="PROSITE" id="PS51898"/>
    </source>
</evidence>
<dbReference type="NCBIfam" id="NF001399">
    <property type="entry name" value="PRK00283.1"/>
    <property type="match status" value="1"/>
</dbReference>
<dbReference type="InterPro" id="IPR044068">
    <property type="entry name" value="CB"/>
</dbReference>
<proteinExistence type="predicted"/>
<feature type="domain" description="Core-binding (CB)" evidence="7">
    <location>
        <begin position="5"/>
        <end position="90"/>
    </location>
</feature>
<dbReference type="EMBL" id="JSWE01000092">
    <property type="protein sequence ID" value="KIE05586.1"/>
    <property type="molecule type" value="Genomic_DNA"/>
</dbReference>
<reference evidence="8 9" key="1">
    <citation type="submission" date="2014-11" db="EMBL/GenBank/DDBJ databases">
        <title>A Rickettsiales Symbiont of Amoebae With Ancient Features.</title>
        <authorList>
            <person name="Schulz F."/>
            <person name="Martijn J."/>
            <person name="Wascher F."/>
            <person name="Kostanjsek R."/>
            <person name="Ettema T.J."/>
            <person name="Horn M."/>
        </authorList>
    </citation>
    <scope>NUCLEOTIDE SEQUENCE [LARGE SCALE GENOMIC DNA]</scope>
    <source>
        <strain evidence="8 9">UWC36</strain>
    </source>
</reference>
<dbReference type="PANTHER" id="PTHR30349">
    <property type="entry name" value="PHAGE INTEGRASE-RELATED"/>
    <property type="match status" value="1"/>
</dbReference>
<dbReference type="Gene3D" id="1.10.150.130">
    <property type="match status" value="1"/>
</dbReference>
<dbReference type="InterPro" id="IPR004107">
    <property type="entry name" value="Integrase_SAM-like_N"/>
</dbReference>
<dbReference type="STRING" id="86105.NF27_DP01300"/>
<name>A0A0C1MZT5_9RICK</name>
<organism evidence="8 9">
    <name type="scientific">Candidatus Jidaibacter acanthamoebae</name>
    <dbReference type="NCBI Taxonomy" id="86105"/>
    <lineage>
        <taxon>Bacteria</taxon>
        <taxon>Pseudomonadati</taxon>
        <taxon>Pseudomonadota</taxon>
        <taxon>Alphaproteobacteria</taxon>
        <taxon>Rickettsiales</taxon>
        <taxon>Candidatus Midichloriaceae</taxon>
        <taxon>Candidatus Jidaibacter</taxon>
    </lineage>
</organism>
<keyword evidence="2" id="KW-0229">DNA integration</keyword>
<dbReference type="InterPro" id="IPR010998">
    <property type="entry name" value="Integrase_recombinase_N"/>
</dbReference>
<dbReference type="Pfam" id="PF00589">
    <property type="entry name" value="Phage_integrase"/>
    <property type="match status" value="1"/>
</dbReference>
<evidence type="ECO:0000313" key="9">
    <source>
        <dbReference type="Proteomes" id="UP000031258"/>
    </source>
</evidence>
<keyword evidence="4" id="KW-0233">DNA recombination</keyword>